<evidence type="ECO:0000256" key="1">
    <source>
        <dbReference type="SAM" id="Phobius"/>
    </source>
</evidence>
<gene>
    <name evidence="2" type="ORF">ACFQ39_02815</name>
</gene>
<sequence>MNIVFYFLFVAAIIAIPFSLKALISYTSYIITYYKHNSKLLYK</sequence>
<proteinExistence type="predicted"/>
<comment type="caution">
    <text evidence="2">The sequence shown here is derived from an EMBL/GenBank/DDBJ whole genome shotgun (WGS) entry which is preliminary data.</text>
</comment>
<evidence type="ECO:0000313" key="2">
    <source>
        <dbReference type="EMBL" id="MFD1314534.1"/>
    </source>
</evidence>
<keyword evidence="3" id="KW-1185">Reference proteome</keyword>
<accession>A0ABW3XY77</accession>
<feature type="transmembrane region" description="Helical" evidence="1">
    <location>
        <begin position="6"/>
        <end position="34"/>
    </location>
</feature>
<dbReference type="Proteomes" id="UP001597201">
    <property type="component" value="Unassembled WGS sequence"/>
</dbReference>
<dbReference type="RefSeq" id="WP_377176230.1">
    <property type="nucleotide sequence ID" value="NZ_JBHTMY010000002.1"/>
</dbReference>
<name>A0ABW3XY77_9FLAO</name>
<evidence type="ECO:0000313" key="3">
    <source>
        <dbReference type="Proteomes" id="UP001597201"/>
    </source>
</evidence>
<keyword evidence="1" id="KW-0812">Transmembrane</keyword>
<protein>
    <submittedName>
        <fullName evidence="2">Uncharacterized protein</fullName>
    </submittedName>
</protein>
<organism evidence="2 3">
    <name type="scientific">Namhaeicola litoreus</name>
    <dbReference type="NCBI Taxonomy" id="1052145"/>
    <lineage>
        <taxon>Bacteria</taxon>
        <taxon>Pseudomonadati</taxon>
        <taxon>Bacteroidota</taxon>
        <taxon>Flavobacteriia</taxon>
        <taxon>Flavobacteriales</taxon>
        <taxon>Flavobacteriaceae</taxon>
        <taxon>Namhaeicola</taxon>
    </lineage>
</organism>
<keyword evidence="1" id="KW-0472">Membrane</keyword>
<reference evidence="3" key="1">
    <citation type="journal article" date="2019" name="Int. J. Syst. Evol. Microbiol.">
        <title>The Global Catalogue of Microorganisms (GCM) 10K type strain sequencing project: providing services to taxonomists for standard genome sequencing and annotation.</title>
        <authorList>
            <consortium name="The Broad Institute Genomics Platform"/>
            <consortium name="The Broad Institute Genome Sequencing Center for Infectious Disease"/>
            <person name="Wu L."/>
            <person name="Ma J."/>
        </authorList>
    </citation>
    <scope>NUCLEOTIDE SEQUENCE [LARGE SCALE GENOMIC DNA]</scope>
    <source>
        <strain evidence="3">CCUG 61485</strain>
    </source>
</reference>
<dbReference type="EMBL" id="JBHTMY010000002">
    <property type="protein sequence ID" value="MFD1314534.1"/>
    <property type="molecule type" value="Genomic_DNA"/>
</dbReference>
<keyword evidence="1" id="KW-1133">Transmembrane helix</keyword>